<dbReference type="EMBL" id="RXIF01000003">
    <property type="protein sequence ID" value="RZN65205.1"/>
    <property type="molecule type" value="Genomic_DNA"/>
</dbReference>
<sequence>MRLSKSKVTNQRFVAHKPKICEDKIGIADIHSHTCYSGFSQLFHFLKYPESVATPDKMVDKAIEKNIDVLCITDHNEIDGAIRGQKYAKTGKLDIDVVIGEEITTASGEILGIFLNERIPPKLKVEETIDLIHEQGGLAIVPHPFSYFCPSIGWRARGLPIDGVEVLNGAHIDPYVNKLAKKLFANYFSNVGGSDAHSPKMIGNAFTIFNGKTSDELYNAIIHKETKAEGRSSPLRHWIYWTMEIAYGVFERLIRPPNNKKISEDTDWFADPLSLIDNLSIFKKIIVGCGCVTFIGTPLPLLCGMIGDGWTLWNGHKKWREVTNKVTSL</sequence>
<dbReference type="Gene3D" id="3.20.20.140">
    <property type="entry name" value="Metal-dependent hydrolases"/>
    <property type="match status" value="1"/>
</dbReference>
<feature type="domain" description="Polymerase/histidinol phosphatase N-terminal" evidence="1">
    <location>
        <begin position="28"/>
        <end position="107"/>
    </location>
</feature>
<dbReference type="Proteomes" id="UP000317158">
    <property type="component" value="Unassembled WGS sequence"/>
</dbReference>
<gene>
    <name evidence="2" type="ORF">EF806_01425</name>
</gene>
<dbReference type="SMART" id="SM00481">
    <property type="entry name" value="POLIIIAc"/>
    <property type="match status" value="1"/>
</dbReference>
<dbReference type="PANTHER" id="PTHR42924">
    <property type="entry name" value="EXONUCLEASE"/>
    <property type="match status" value="1"/>
</dbReference>
<organism evidence="2 3">
    <name type="scientific">Methanoliparum thermophilum</name>
    <dbReference type="NCBI Taxonomy" id="2491083"/>
    <lineage>
        <taxon>Archaea</taxon>
        <taxon>Methanobacteriati</taxon>
        <taxon>Methanobacteriota</taxon>
        <taxon>Candidatus Methanoliparia</taxon>
        <taxon>Candidatus Methanoliparales</taxon>
        <taxon>Candidatus Methanoliparaceae</taxon>
        <taxon>Candidatus Methanoliparum</taxon>
    </lineage>
</organism>
<accession>A0A520KTA4</accession>
<dbReference type="CDD" id="cd07432">
    <property type="entry name" value="PHP_HisPPase"/>
    <property type="match status" value="1"/>
</dbReference>
<protein>
    <submittedName>
        <fullName evidence="2">PHP domain-containing protein</fullName>
    </submittedName>
</protein>
<dbReference type="InterPro" id="IPR004013">
    <property type="entry name" value="PHP_dom"/>
</dbReference>
<reference evidence="2 3" key="1">
    <citation type="journal article" date="2019" name="Nat. Microbiol.">
        <title>Wide diversity of methane and short-chain alkane metabolisms in uncultured archaea.</title>
        <authorList>
            <person name="Borrel G."/>
            <person name="Adam P.S."/>
            <person name="McKay L.J."/>
            <person name="Chen L.X."/>
            <person name="Sierra-Garcia I.N."/>
            <person name="Sieber C.M."/>
            <person name="Letourneur Q."/>
            <person name="Ghozlane A."/>
            <person name="Andersen G.L."/>
            <person name="Li W.J."/>
            <person name="Hallam S.J."/>
            <person name="Muyzer G."/>
            <person name="de Oliveira V.M."/>
            <person name="Inskeep W.P."/>
            <person name="Banfield J.F."/>
            <person name="Gribaldo S."/>
        </authorList>
    </citation>
    <scope>NUCLEOTIDE SEQUENCE [LARGE SCALE GENOMIC DNA]</scope>
    <source>
        <strain evidence="2">NM1a</strain>
    </source>
</reference>
<proteinExistence type="predicted"/>
<comment type="caution">
    <text evidence="2">The sequence shown here is derived from an EMBL/GenBank/DDBJ whole genome shotgun (WGS) entry which is preliminary data.</text>
</comment>
<dbReference type="GO" id="GO:0035312">
    <property type="term" value="F:5'-3' DNA exonuclease activity"/>
    <property type="evidence" value="ECO:0007669"/>
    <property type="project" value="TreeGrafter"/>
</dbReference>
<dbReference type="AlphaFoldDB" id="A0A520KTA4"/>
<name>A0A520KTA4_METT2</name>
<dbReference type="Pfam" id="PF02811">
    <property type="entry name" value="PHP"/>
    <property type="match status" value="1"/>
</dbReference>
<evidence type="ECO:0000259" key="1">
    <source>
        <dbReference type="SMART" id="SM00481"/>
    </source>
</evidence>
<evidence type="ECO:0000313" key="3">
    <source>
        <dbReference type="Proteomes" id="UP000317158"/>
    </source>
</evidence>
<dbReference type="SUPFAM" id="SSF89550">
    <property type="entry name" value="PHP domain-like"/>
    <property type="match status" value="1"/>
</dbReference>
<dbReference type="InterPro" id="IPR003141">
    <property type="entry name" value="Pol/His_phosphatase_N"/>
</dbReference>
<dbReference type="Pfam" id="PF13263">
    <property type="entry name" value="PHP_C"/>
    <property type="match status" value="1"/>
</dbReference>
<dbReference type="InterPro" id="IPR016195">
    <property type="entry name" value="Pol/histidinol_Pase-like"/>
</dbReference>
<evidence type="ECO:0000313" key="2">
    <source>
        <dbReference type="EMBL" id="RZN65205.1"/>
    </source>
</evidence>
<dbReference type="PANTHER" id="PTHR42924:SF3">
    <property type="entry name" value="POLYMERASE_HISTIDINOL PHOSPHATASE N-TERMINAL DOMAIN-CONTAINING PROTEIN"/>
    <property type="match status" value="1"/>
</dbReference>
<dbReference type="InterPro" id="IPR052018">
    <property type="entry name" value="PHP_domain"/>
</dbReference>
<dbReference type="GO" id="GO:0004534">
    <property type="term" value="F:5'-3' RNA exonuclease activity"/>
    <property type="evidence" value="ECO:0007669"/>
    <property type="project" value="TreeGrafter"/>
</dbReference>